<dbReference type="EMBL" id="CABITT030000006">
    <property type="protein sequence ID" value="VVB08083.1"/>
    <property type="molecule type" value="Genomic_DNA"/>
</dbReference>
<comment type="caution">
    <text evidence="2">The sequence shown here is derived from an EMBL/GenBank/DDBJ whole genome shotgun (WGS) entry which is preliminary data.</text>
</comment>
<keyword evidence="3" id="KW-1185">Reference proteome</keyword>
<accession>A0A565C372</accession>
<organism evidence="2 3">
    <name type="scientific">Arabis nemorensis</name>
    <dbReference type="NCBI Taxonomy" id="586526"/>
    <lineage>
        <taxon>Eukaryota</taxon>
        <taxon>Viridiplantae</taxon>
        <taxon>Streptophyta</taxon>
        <taxon>Embryophyta</taxon>
        <taxon>Tracheophyta</taxon>
        <taxon>Spermatophyta</taxon>
        <taxon>Magnoliopsida</taxon>
        <taxon>eudicotyledons</taxon>
        <taxon>Gunneridae</taxon>
        <taxon>Pentapetalae</taxon>
        <taxon>rosids</taxon>
        <taxon>malvids</taxon>
        <taxon>Brassicales</taxon>
        <taxon>Brassicaceae</taxon>
        <taxon>Arabideae</taxon>
        <taxon>Arabis</taxon>
    </lineage>
</organism>
<evidence type="ECO:0000256" key="1">
    <source>
        <dbReference type="ARBA" id="ARBA00022729"/>
    </source>
</evidence>
<dbReference type="Proteomes" id="UP000489600">
    <property type="component" value="Unassembled WGS sequence"/>
</dbReference>
<dbReference type="InterPro" id="IPR040361">
    <property type="entry name" value="TPD1"/>
</dbReference>
<proteinExistence type="predicted"/>
<dbReference type="Pfam" id="PF24068">
    <property type="entry name" value="TPD1_C"/>
    <property type="match status" value="1"/>
</dbReference>
<evidence type="ECO:0000313" key="2">
    <source>
        <dbReference type="EMBL" id="VVB08083.1"/>
    </source>
</evidence>
<dbReference type="AlphaFoldDB" id="A0A565C372"/>
<dbReference type="PANTHER" id="PTHR33184">
    <property type="entry name" value="PROTEIN TAPETUM DETERMINANT 1-LIKE-RELATED"/>
    <property type="match status" value="1"/>
</dbReference>
<dbReference type="GO" id="GO:0001709">
    <property type="term" value="P:cell fate determination"/>
    <property type="evidence" value="ECO:0007669"/>
    <property type="project" value="TreeGrafter"/>
</dbReference>
<protein>
    <submittedName>
        <fullName evidence="2">Uncharacterized protein</fullName>
    </submittedName>
</protein>
<keyword evidence="1" id="KW-0732">Signal</keyword>
<name>A0A565C372_9BRAS</name>
<sequence length="88" mass="9775">MVQNKPEWEVKVTNPTPCTFSNTKLSCTGFKSITTINSSVLSKPGGDDACLLHTGYNDRLRGGEHVAFKYVWDPRYDFKIASTEIACS</sequence>
<dbReference type="PANTHER" id="PTHR33184:SF72">
    <property type="entry name" value="BETA-1,3-N-ACETYLGLUCOSAMINYLTRANSFERASE FAMILY PROTEIN"/>
    <property type="match status" value="1"/>
</dbReference>
<dbReference type="OrthoDB" id="603213at2759"/>
<reference evidence="2" key="1">
    <citation type="submission" date="2019-07" db="EMBL/GenBank/DDBJ databases">
        <authorList>
            <person name="Dittberner H."/>
        </authorList>
    </citation>
    <scope>NUCLEOTIDE SEQUENCE [LARGE SCALE GENOMIC DNA]</scope>
</reference>
<gene>
    <name evidence="2" type="ORF">ANE_LOCUS18527</name>
</gene>
<evidence type="ECO:0000313" key="3">
    <source>
        <dbReference type="Proteomes" id="UP000489600"/>
    </source>
</evidence>